<dbReference type="Proteomes" id="UP000561011">
    <property type="component" value="Unassembled WGS sequence"/>
</dbReference>
<sequence length="345" mass="37115">MTTTATTETVTSAEPAYRVFDVTVSRVQQLSPSFVRITFTGPDAAAFGTDGLDQRIKLVLPNEAGHRPDAADFEGDSWYAAWRELSDELRCPLRTYTVRAVRPHVGLGEIDIDLVVHVSEDGHDGPAARWLKTAEVGTPCVLIGPNARYDGPPSGIEWAPPASASTLLLAGDETAAPAICSILESLAPGTQAHAFVEVPLEGDALPLDLAEGVSITWLPRSRGGATPVEHGSLLDRAVRSHMQLCAAKQAAGLCDMSCHEVPIERITLPARPAAAELDDVDVDQNILWEVPTVEDSARPLTDCYAWIAGEAGVIKLLRRHLVSDLGIDRRSVAFMGYWRRGKAEG</sequence>
<dbReference type="Gene3D" id="2.40.30.10">
    <property type="entry name" value="Translation factors"/>
    <property type="match status" value="1"/>
</dbReference>
<keyword evidence="3" id="KW-1185">Reference proteome</keyword>
<dbReference type="EMBL" id="JACBYE010000029">
    <property type="protein sequence ID" value="NYS94247.1"/>
    <property type="molecule type" value="Genomic_DNA"/>
</dbReference>
<gene>
    <name evidence="2" type="ORF">HZZ10_12050</name>
</gene>
<proteinExistence type="predicted"/>
<reference evidence="2 3" key="1">
    <citation type="submission" date="2020-07" db="EMBL/GenBank/DDBJ databases">
        <title>MOT database genomes.</title>
        <authorList>
            <person name="Joseph S."/>
            <person name="Aduse-Opoku J."/>
            <person name="Hashim A."/>
            <person name="Wade W."/>
            <person name="Curtis M."/>
        </authorList>
    </citation>
    <scope>NUCLEOTIDE SEQUENCE [LARGE SCALE GENOMIC DNA]</scope>
    <source>
        <strain evidence="2 3">DSM 100099</strain>
    </source>
</reference>
<dbReference type="Pfam" id="PF04954">
    <property type="entry name" value="SIP"/>
    <property type="match status" value="1"/>
</dbReference>
<dbReference type="Gene3D" id="3.40.50.80">
    <property type="entry name" value="Nucleotide-binding domain of ferredoxin-NADP reductase (FNR) module"/>
    <property type="match status" value="1"/>
</dbReference>
<evidence type="ECO:0000313" key="2">
    <source>
        <dbReference type="EMBL" id="NYS94247.1"/>
    </source>
</evidence>
<feature type="domain" description="FAD-binding FR-type" evidence="1">
    <location>
        <begin position="17"/>
        <end position="152"/>
    </location>
</feature>
<dbReference type="Pfam" id="PF08021">
    <property type="entry name" value="FAD_binding_9"/>
    <property type="match status" value="1"/>
</dbReference>
<dbReference type="InterPro" id="IPR039374">
    <property type="entry name" value="SIP_fam"/>
</dbReference>
<dbReference type="PANTHER" id="PTHR30157:SF0">
    <property type="entry name" value="NADPH-DEPENDENT FERRIC-CHELATE REDUCTASE"/>
    <property type="match status" value="1"/>
</dbReference>
<dbReference type="AlphaFoldDB" id="A0A853EUP1"/>
<name>A0A853EUP1_9MICO</name>
<dbReference type="CDD" id="cd06193">
    <property type="entry name" value="siderophore_interacting"/>
    <property type="match status" value="1"/>
</dbReference>
<dbReference type="PROSITE" id="PS51384">
    <property type="entry name" value="FAD_FR"/>
    <property type="match status" value="1"/>
</dbReference>
<protein>
    <submittedName>
        <fullName evidence="2">Siderophore-interacting protein</fullName>
    </submittedName>
</protein>
<evidence type="ECO:0000259" key="1">
    <source>
        <dbReference type="PROSITE" id="PS51384"/>
    </source>
</evidence>
<dbReference type="GO" id="GO:0016491">
    <property type="term" value="F:oxidoreductase activity"/>
    <property type="evidence" value="ECO:0007669"/>
    <property type="project" value="InterPro"/>
</dbReference>
<comment type="caution">
    <text evidence="2">The sequence shown here is derived from an EMBL/GenBank/DDBJ whole genome shotgun (WGS) entry which is preliminary data.</text>
</comment>
<dbReference type="InterPro" id="IPR013113">
    <property type="entry name" value="SIP_FAD-bd"/>
</dbReference>
<dbReference type="InterPro" id="IPR017938">
    <property type="entry name" value="Riboflavin_synthase-like_b-brl"/>
</dbReference>
<dbReference type="SUPFAM" id="SSF63380">
    <property type="entry name" value="Riboflavin synthase domain-like"/>
    <property type="match status" value="1"/>
</dbReference>
<evidence type="ECO:0000313" key="3">
    <source>
        <dbReference type="Proteomes" id="UP000561011"/>
    </source>
</evidence>
<dbReference type="RefSeq" id="WP_179913696.1">
    <property type="nucleotide sequence ID" value="NZ_JACBYE010000029.1"/>
</dbReference>
<dbReference type="InterPro" id="IPR039261">
    <property type="entry name" value="FNR_nucleotide-bd"/>
</dbReference>
<accession>A0A853EUP1</accession>
<dbReference type="PANTHER" id="PTHR30157">
    <property type="entry name" value="FERRIC REDUCTASE, NADPH-DEPENDENT"/>
    <property type="match status" value="1"/>
</dbReference>
<dbReference type="InterPro" id="IPR007037">
    <property type="entry name" value="SIP_rossman_dom"/>
</dbReference>
<organism evidence="2 3">
    <name type="scientific">Sanguibacter inulinus</name>
    <dbReference type="NCBI Taxonomy" id="60922"/>
    <lineage>
        <taxon>Bacteria</taxon>
        <taxon>Bacillati</taxon>
        <taxon>Actinomycetota</taxon>
        <taxon>Actinomycetes</taxon>
        <taxon>Micrococcales</taxon>
        <taxon>Sanguibacteraceae</taxon>
        <taxon>Sanguibacter</taxon>
    </lineage>
</organism>
<dbReference type="InterPro" id="IPR017927">
    <property type="entry name" value="FAD-bd_FR_type"/>
</dbReference>